<evidence type="ECO:0000313" key="2">
    <source>
        <dbReference type="EnsemblPlants" id="OMERI02G11240.1"/>
    </source>
</evidence>
<evidence type="ECO:0000313" key="3">
    <source>
        <dbReference type="Proteomes" id="UP000008021"/>
    </source>
</evidence>
<sequence length="64" mass="6634">RGIAPASPSRHTSCVLPPPPLFLSRPAPPPPPVQPSSSFATLSARILGVEGSNVGGVESEYRRS</sequence>
<organism evidence="2">
    <name type="scientific">Oryza meridionalis</name>
    <dbReference type="NCBI Taxonomy" id="40149"/>
    <lineage>
        <taxon>Eukaryota</taxon>
        <taxon>Viridiplantae</taxon>
        <taxon>Streptophyta</taxon>
        <taxon>Embryophyta</taxon>
        <taxon>Tracheophyta</taxon>
        <taxon>Spermatophyta</taxon>
        <taxon>Magnoliopsida</taxon>
        <taxon>Liliopsida</taxon>
        <taxon>Poales</taxon>
        <taxon>Poaceae</taxon>
        <taxon>BOP clade</taxon>
        <taxon>Oryzoideae</taxon>
        <taxon>Oryzeae</taxon>
        <taxon>Oryzinae</taxon>
        <taxon>Oryza</taxon>
    </lineage>
</organism>
<evidence type="ECO:0000256" key="1">
    <source>
        <dbReference type="SAM" id="MobiDB-lite"/>
    </source>
</evidence>
<reference evidence="2" key="1">
    <citation type="submission" date="2015-04" db="UniProtKB">
        <authorList>
            <consortium name="EnsemblPlants"/>
        </authorList>
    </citation>
    <scope>IDENTIFICATION</scope>
</reference>
<dbReference type="Proteomes" id="UP000008021">
    <property type="component" value="Chromosome 2"/>
</dbReference>
<dbReference type="Gramene" id="OMERI02G11240.1">
    <property type="protein sequence ID" value="OMERI02G11240.1"/>
    <property type="gene ID" value="OMERI02G11240"/>
</dbReference>
<name>A0A0E0CIG0_9ORYZ</name>
<reference evidence="2" key="2">
    <citation type="submission" date="2018-05" db="EMBL/GenBank/DDBJ databases">
        <title>OmerRS3 (Oryza meridionalis Reference Sequence Version 3).</title>
        <authorList>
            <person name="Zhang J."/>
            <person name="Kudrna D."/>
            <person name="Lee S."/>
            <person name="Talag J."/>
            <person name="Welchert J."/>
            <person name="Wing R.A."/>
        </authorList>
    </citation>
    <scope>NUCLEOTIDE SEQUENCE [LARGE SCALE GENOMIC DNA]</scope>
    <source>
        <strain evidence="2">cv. OR44</strain>
    </source>
</reference>
<feature type="region of interest" description="Disordered" evidence="1">
    <location>
        <begin position="1"/>
        <end position="38"/>
    </location>
</feature>
<proteinExistence type="predicted"/>
<accession>A0A0E0CIG0</accession>
<protein>
    <submittedName>
        <fullName evidence="2">Uncharacterized protein</fullName>
    </submittedName>
</protein>
<dbReference type="EnsemblPlants" id="OMERI02G11240.1">
    <property type="protein sequence ID" value="OMERI02G11240.1"/>
    <property type="gene ID" value="OMERI02G11240"/>
</dbReference>
<feature type="compositionally biased region" description="Pro residues" evidence="1">
    <location>
        <begin position="16"/>
        <end position="34"/>
    </location>
</feature>
<dbReference type="AlphaFoldDB" id="A0A0E0CIG0"/>
<keyword evidence="3" id="KW-1185">Reference proteome</keyword>
<dbReference type="HOGENOM" id="CLU_2874564_0_0_1"/>